<dbReference type="Pfam" id="PF00106">
    <property type="entry name" value="adh_short"/>
    <property type="match status" value="1"/>
</dbReference>
<dbReference type="PANTHER" id="PTHR44196">
    <property type="entry name" value="DEHYDROGENASE/REDUCTASE SDR FAMILY MEMBER 7B"/>
    <property type="match status" value="1"/>
</dbReference>
<dbReference type="EMBL" id="KZ613513">
    <property type="protein sequence ID" value="PMD15415.1"/>
    <property type="molecule type" value="Genomic_DNA"/>
</dbReference>
<reference evidence="4 5" key="1">
    <citation type="submission" date="2016-05" db="EMBL/GenBank/DDBJ databases">
        <title>A degradative enzymes factory behind the ericoid mycorrhizal symbiosis.</title>
        <authorList>
            <consortium name="DOE Joint Genome Institute"/>
            <person name="Martino E."/>
            <person name="Morin E."/>
            <person name="Grelet G."/>
            <person name="Kuo A."/>
            <person name="Kohler A."/>
            <person name="Daghino S."/>
            <person name="Barry K."/>
            <person name="Choi C."/>
            <person name="Cichocki N."/>
            <person name="Clum A."/>
            <person name="Copeland A."/>
            <person name="Hainaut M."/>
            <person name="Haridas S."/>
            <person name="Labutti K."/>
            <person name="Lindquist E."/>
            <person name="Lipzen A."/>
            <person name="Khouja H.-R."/>
            <person name="Murat C."/>
            <person name="Ohm R."/>
            <person name="Olson A."/>
            <person name="Spatafora J."/>
            <person name="Veneault-Fourrey C."/>
            <person name="Henrissat B."/>
            <person name="Grigoriev I."/>
            <person name="Martin F."/>
            <person name="Perotto S."/>
        </authorList>
    </citation>
    <scope>NUCLEOTIDE SEQUENCE [LARGE SCALE GENOMIC DNA]</scope>
    <source>
        <strain evidence="4 5">UAMH 7357</strain>
    </source>
</reference>
<keyword evidence="2" id="KW-0560">Oxidoreductase</keyword>
<dbReference type="CDD" id="cd05233">
    <property type="entry name" value="SDR_c"/>
    <property type="match status" value="1"/>
</dbReference>
<protein>
    <submittedName>
        <fullName evidence="4">3-oxoacyl-reductase</fullName>
    </submittedName>
</protein>
<proteinExistence type="inferred from homology"/>
<keyword evidence="5" id="KW-1185">Reference proteome</keyword>
<comment type="similarity">
    <text evidence="1 3">Belongs to the short-chain dehydrogenases/reductases (SDR) family.</text>
</comment>
<organism evidence="4 5">
    <name type="scientific">Hyaloscypha hepaticicola</name>
    <dbReference type="NCBI Taxonomy" id="2082293"/>
    <lineage>
        <taxon>Eukaryota</taxon>
        <taxon>Fungi</taxon>
        <taxon>Dikarya</taxon>
        <taxon>Ascomycota</taxon>
        <taxon>Pezizomycotina</taxon>
        <taxon>Leotiomycetes</taxon>
        <taxon>Helotiales</taxon>
        <taxon>Hyaloscyphaceae</taxon>
        <taxon>Hyaloscypha</taxon>
    </lineage>
</organism>
<dbReference type="Gene3D" id="3.40.50.720">
    <property type="entry name" value="NAD(P)-binding Rossmann-like Domain"/>
    <property type="match status" value="1"/>
</dbReference>
<evidence type="ECO:0000256" key="3">
    <source>
        <dbReference type="RuleBase" id="RU000363"/>
    </source>
</evidence>
<dbReference type="InterPro" id="IPR036291">
    <property type="entry name" value="NAD(P)-bd_dom_sf"/>
</dbReference>
<evidence type="ECO:0000256" key="1">
    <source>
        <dbReference type="ARBA" id="ARBA00006484"/>
    </source>
</evidence>
<evidence type="ECO:0000313" key="5">
    <source>
        <dbReference type="Proteomes" id="UP000235672"/>
    </source>
</evidence>
<accession>A0A2J6PN11</accession>
<dbReference type="PRINTS" id="PR00080">
    <property type="entry name" value="SDRFAMILY"/>
</dbReference>
<dbReference type="Proteomes" id="UP000235672">
    <property type="component" value="Unassembled WGS sequence"/>
</dbReference>
<dbReference type="GO" id="GO:0016491">
    <property type="term" value="F:oxidoreductase activity"/>
    <property type="evidence" value="ECO:0007669"/>
    <property type="project" value="UniProtKB-KW"/>
</dbReference>
<sequence length="322" mass="34807">MPATRPKVYSSIYPYIDAANFKNAHKGKVVLVTGAGRGIGQQIALHFALAGAGTIILLDLAVANLTETIKLCEEHGSQPLPFACNVSRQKQVDSVFDEIFSKVRDIDILVNVAGVCNAKPILLETYATIWRDIEVNLGGVIQTTMKVLPRMKARGSGCIINMASRAGTITLPYLASYGVSKAGVIKFTESVQKDLDTDGLGDKIQIYALHPGAVQTDLSRRSMDPEVAAAYPKFVANRPKWVKNFNTSVDLAAAVCVALATGRVKNSMRGRYLDCEHDLEAFTTDEAEKEILSGNLHTLEVNFLGGLPNDGGSSSNLFTFKE</sequence>
<evidence type="ECO:0000256" key="2">
    <source>
        <dbReference type="ARBA" id="ARBA00023002"/>
    </source>
</evidence>
<name>A0A2J6PN11_9HELO</name>
<gene>
    <name evidence="4" type="ORF">NA56DRAFT_634566</name>
</gene>
<evidence type="ECO:0000313" key="4">
    <source>
        <dbReference type="EMBL" id="PMD15415.1"/>
    </source>
</evidence>
<dbReference type="GO" id="GO:0016020">
    <property type="term" value="C:membrane"/>
    <property type="evidence" value="ECO:0007669"/>
    <property type="project" value="TreeGrafter"/>
</dbReference>
<dbReference type="STRING" id="1745343.A0A2J6PN11"/>
<dbReference type="SUPFAM" id="SSF51735">
    <property type="entry name" value="NAD(P)-binding Rossmann-fold domains"/>
    <property type="match status" value="1"/>
</dbReference>
<dbReference type="OrthoDB" id="1933717at2759"/>
<dbReference type="PRINTS" id="PR00081">
    <property type="entry name" value="GDHRDH"/>
</dbReference>
<dbReference type="PANTHER" id="PTHR44196:SF1">
    <property type="entry name" value="DEHYDROGENASE_REDUCTASE SDR FAMILY MEMBER 7B"/>
    <property type="match status" value="1"/>
</dbReference>
<dbReference type="InterPro" id="IPR002347">
    <property type="entry name" value="SDR_fam"/>
</dbReference>
<dbReference type="AlphaFoldDB" id="A0A2J6PN11"/>